<sequence>MLSRVILRTSKMRILHNFLVVALCSKVSLANGSVPVEESSWFVSEQRGVYEAVQHQVLASSVAESRLRCAKECLMDERCRQFCYGQTTGQCVLEDASILSGSGARANSCTYYTRQVCNSTYQLGRFGYEFPFPAFDDEFVLDFSVRASGNAKIAFSTDGMKENINYHLVIGQSSNTKTSIRRCQRCPLLYQVPVSGLLSEHEYQRFWLRYDHGVFALGKHGKAAYFEWSDPSPPAIPVWFVGFGSWDRPQEWVVYHRCI</sequence>
<evidence type="ECO:0000259" key="2">
    <source>
        <dbReference type="PROSITE" id="PS50948"/>
    </source>
</evidence>
<dbReference type="OrthoDB" id="2142040at2759"/>
<dbReference type="PANTHER" id="PTHR36695">
    <property type="entry name" value="AGAP008648-PA"/>
    <property type="match status" value="1"/>
</dbReference>
<name>A0A8B7Z702_ACAPL</name>
<dbReference type="PROSITE" id="PS50948">
    <property type="entry name" value="PAN"/>
    <property type="match status" value="1"/>
</dbReference>
<dbReference type="Pfam" id="PF12248">
    <property type="entry name" value="Methyltransf_FA"/>
    <property type="match status" value="1"/>
</dbReference>
<dbReference type="KEGG" id="aplc:110983830"/>
<dbReference type="RefSeq" id="XP_022099101.1">
    <property type="nucleotide sequence ID" value="XM_022243409.1"/>
</dbReference>
<keyword evidence="1" id="KW-0732">Signal</keyword>
<keyword evidence="3" id="KW-1185">Reference proteome</keyword>
<feature type="signal peptide" evidence="1">
    <location>
        <begin position="1"/>
        <end position="30"/>
    </location>
</feature>
<proteinExistence type="predicted"/>
<dbReference type="PANTHER" id="PTHR36695:SF12">
    <property type="entry name" value="AGAP008648-PA"/>
    <property type="match status" value="1"/>
</dbReference>
<feature type="domain" description="Apple" evidence="2">
    <location>
        <begin position="24"/>
        <end position="117"/>
    </location>
</feature>
<dbReference type="Pfam" id="PF00024">
    <property type="entry name" value="PAN_1"/>
    <property type="match status" value="1"/>
</dbReference>
<evidence type="ECO:0000256" key="1">
    <source>
        <dbReference type="SAM" id="SignalP"/>
    </source>
</evidence>
<accession>A0A8B7Z702</accession>
<protein>
    <submittedName>
        <fullName evidence="4">Uncharacterized protein LOC110983830</fullName>
    </submittedName>
</protein>
<dbReference type="Proteomes" id="UP000694845">
    <property type="component" value="Unplaced"/>
</dbReference>
<dbReference type="AlphaFoldDB" id="A0A8B7Z702"/>
<dbReference type="OMA" id="TWDNDVI"/>
<evidence type="ECO:0000313" key="4">
    <source>
        <dbReference type="RefSeq" id="XP_022099101.1"/>
    </source>
</evidence>
<organism evidence="3 4">
    <name type="scientific">Acanthaster planci</name>
    <name type="common">Crown-of-thorns starfish</name>
    <dbReference type="NCBI Taxonomy" id="133434"/>
    <lineage>
        <taxon>Eukaryota</taxon>
        <taxon>Metazoa</taxon>
        <taxon>Echinodermata</taxon>
        <taxon>Eleutherozoa</taxon>
        <taxon>Asterozoa</taxon>
        <taxon>Asteroidea</taxon>
        <taxon>Valvatacea</taxon>
        <taxon>Valvatida</taxon>
        <taxon>Acanthasteridae</taxon>
        <taxon>Acanthaster</taxon>
    </lineage>
</organism>
<evidence type="ECO:0000313" key="3">
    <source>
        <dbReference type="Proteomes" id="UP000694845"/>
    </source>
</evidence>
<reference evidence="4" key="1">
    <citation type="submission" date="2025-08" db="UniProtKB">
        <authorList>
            <consortium name="RefSeq"/>
        </authorList>
    </citation>
    <scope>IDENTIFICATION</scope>
</reference>
<dbReference type="InterPro" id="IPR022041">
    <property type="entry name" value="Methyltransf_FA"/>
</dbReference>
<gene>
    <name evidence="4" type="primary">LOC110983830</name>
</gene>
<dbReference type="InterPro" id="IPR003609">
    <property type="entry name" value="Pan_app"/>
</dbReference>
<feature type="chain" id="PRO_5034266638" evidence="1">
    <location>
        <begin position="31"/>
        <end position="259"/>
    </location>
</feature>
<dbReference type="GeneID" id="110983830"/>